<dbReference type="Gene3D" id="3.30.160.60">
    <property type="entry name" value="Classic Zinc Finger"/>
    <property type="match status" value="3"/>
</dbReference>
<evidence type="ECO:0000256" key="10">
    <source>
        <dbReference type="ARBA" id="ARBA00023163"/>
    </source>
</evidence>
<feature type="compositionally biased region" description="Acidic residues" evidence="13">
    <location>
        <begin position="137"/>
        <end position="148"/>
    </location>
</feature>
<dbReference type="SMART" id="SM00355">
    <property type="entry name" value="ZnF_C2H2"/>
    <property type="match status" value="3"/>
</dbReference>
<evidence type="ECO:0000259" key="14">
    <source>
        <dbReference type="PROSITE" id="PS50157"/>
    </source>
</evidence>
<evidence type="ECO:0000313" key="15">
    <source>
        <dbReference type="Proteomes" id="UP000192220"/>
    </source>
</evidence>
<organism evidence="15 16">
    <name type="scientific">Austrofundulus limnaeus</name>
    <name type="common">Annual killifish</name>
    <dbReference type="NCBI Taxonomy" id="52670"/>
    <lineage>
        <taxon>Eukaryota</taxon>
        <taxon>Metazoa</taxon>
        <taxon>Chordata</taxon>
        <taxon>Craniata</taxon>
        <taxon>Vertebrata</taxon>
        <taxon>Euteleostomi</taxon>
        <taxon>Actinopterygii</taxon>
        <taxon>Neopterygii</taxon>
        <taxon>Teleostei</taxon>
        <taxon>Neoteleostei</taxon>
        <taxon>Acanthomorphata</taxon>
        <taxon>Ovalentaria</taxon>
        <taxon>Atherinomorphae</taxon>
        <taxon>Cyprinodontiformes</taxon>
        <taxon>Rivulidae</taxon>
        <taxon>Austrofundulus</taxon>
    </lineage>
</organism>
<gene>
    <name evidence="16" type="primary">LOC106529099</name>
</gene>
<evidence type="ECO:0000256" key="5">
    <source>
        <dbReference type="ARBA" id="ARBA00022737"/>
    </source>
</evidence>
<dbReference type="Proteomes" id="UP000192220">
    <property type="component" value="Unplaced"/>
</dbReference>
<protein>
    <submittedName>
        <fullName evidence="16">Zinc finger protein 626</fullName>
    </submittedName>
</protein>
<keyword evidence="4" id="KW-0479">Metal-binding</keyword>
<keyword evidence="5" id="KW-0677">Repeat</keyword>
<feature type="domain" description="C2H2-type" evidence="14">
    <location>
        <begin position="229"/>
        <end position="251"/>
    </location>
</feature>
<evidence type="ECO:0000256" key="6">
    <source>
        <dbReference type="ARBA" id="ARBA00022771"/>
    </source>
</evidence>
<evidence type="ECO:0000256" key="1">
    <source>
        <dbReference type="ARBA" id="ARBA00003767"/>
    </source>
</evidence>
<dbReference type="GO" id="GO:0000981">
    <property type="term" value="F:DNA-binding transcription factor activity, RNA polymerase II-specific"/>
    <property type="evidence" value="ECO:0007669"/>
    <property type="project" value="TreeGrafter"/>
</dbReference>
<dbReference type="PROSITE" id="PS00028">
    <property type="entry name" value="ZINC_FINGER_C2H2_1"/>
    <property type="match status" value="3"/>
</dbReference>
<evidence type="ECO:0000256" key="7">
    <source>
        <dbReference type="ARBA" id="ARBA00022833"/>
    </source>
</evidence>
<dbReference type="PROSITE" id="PS50157">
    <property type="entry name" value="ZINC_FINGER_C2H2_2"/>
    <property type="match status" value="3"/>
</dbReference>
<evidence type="ECO:0000313" key="16">
    <source>
        <dbReference type="RefSeq" id="XP_013879891.1"/>
    </source>
</evidence>
<dbReference type="InterPro" id="IPR013087">
    <property type="entry name" value="Znf_C2H2_type"/>
</dbReference>
<evidence type="ECO:0000256" key="3">
    <source>
        <dbReference type="ARBA" id="ARBA00006991"/>
    </source>
</evidence>
<dbReference type="GeneID" id="106529099"/>
<comment type="function">
    <text evidence="1">May be involved in transcriptional regulation.</text>
</comment>
<evidence type="ECO:0000256" key="8">
    <source>
        <dbReference type="ARBA" id="ARBA00023015"/>
    </source>
</evidence>
<evidence type="ECO:0000256" key="4">
    <source>
        <dbReference type="ARBA" id="ARBA00022723"/>
    </source>
</evidence>
<accession>A0A2I4CIS0</accession>
<dbReference type="InParanoid" id="A0A2I4CIS0"/>
<evidence type="ECO:0000256" key="2">
    <source>
        <dbReference type="ARBA" id="ARBA00004123"/>
    </source>
</evidence>
<feature type="domain" description="C2H2-type" evidence="14">
    <location>
        <begin position="201"/>
        <end position="228"/>
    </location>
</feature>
<feature type="domain" description="C2H2-type" evidence="14">
    <location>
        <begin position="173"/>
        <end position="200"/>
    </location>
</feature>
<dbReference type="PANTHER" id="PTHR23235">
    <property type="entry name" value="KRUEPPEL-LIKE TRANSCRIPTION FACTOR"/>
    <property type="match status" value="1"/>
</dbReference>
<dbReference type="RefSeq" id="XP_013879891.1">
    <property type="nucleotide sequence ID" value="XM_014024437.1"/>
</dbReference>
<keyword evidence="8" id="KW-0805">Transcription regulation</keyword>
<keyword evidence="7" id="KW-0862">Zinc</keyword>
<dbReference type="Pfam" id="PF00096">
    <property type="entry name" value="zf-C2H2"/>
    <property type="match status" value="3"/>
</dbReference>
<sequence length="251" mass="28618">MSSVFPADVQQTLLIRVHAPEGGRPNMDQQDPQPLHIKKEQEELWTRLEGEQLSVKEETDATEFSFTAVTVKSEDDEEKPLFSQLHQHQMDHRDVPNSSSADQMKVEADGEDCGGAETSRNPDLQTHKDHSSSSETELSEDYEEDQDVDDQHNNTVKITGESCRNVQTGDKQFFCDVCGQIFRYKSSVTTHMRIHTGEKTFPCDKCGQRFKHKSSVTSHMRIHTGEKPFPCDKCGQRFKHKSSVTSHMRIH</sequence>
<dbReference type="GO" id="GO:0008270">
    <property type="term" value="F:zinc ion binding"/>
    <property type="evidence" value="ECO:0007669"/>
    <property type="project" value="UniProtKB-KW"/>
</dbReference>
<comment type="similarity">
    <text evidence="3">Belongs to the krueppel C2H2-type zinc-finger protein family.</text>
</comment>
<dbReference type="SUPFAM" id="SSF57667">
    <property type="entry name" value="beta-beta-alpha zinc fingers"/>
    <property type="match status" value="2"/>
</dbReference>
<keyword evidence="11" id="KW-0539">Nucleus</keyword>
<evidence type="ECO:0000256" key="13">
    <source>
        <dbReference type="SAM" id="MobiDB-lite"/>
    </source>
</evidence>
<keyword evidence="10" id="KW-0804">Transcription</keyword>
<dbReference type="GO" id="GO:0000978">
    <property type="term" value="F:RNA polymerase II cis-regulatory region sequence-specific DNA binding"/>
    <property type="evidence" value="ECO:0007669"/>
    <property type="project" value="TreeGrafter"/>
</dbReference>
<dbReference type="InterPro" id="IPR036236">
    <property type="entry name" value="Znf_C2H2_sf"/>
</dbReference>
<evidence type="ECO:0000256" key="9">
    <source>
        <dbReference type="ARBA" id="ARBA00023125"/>
    </source>
</evidence>
<dbReference type="FunFam" id="3.30.160.60:FF:000097">
    <property type="entry name" value="Zinc finger protein"/>
    <property type="match status" value="1"/>
</dbReference>
<dbReference type="FunFam" id="3.30.160.60:FF:001370">
    <property type="entry name" value="Zinc finger protein"/>
    <property type="match status" value="1"/>
</dbReference>
<dbReference type="GO" id="GO:0005634">
    <property type="term" value="C:nucleus"/>
    <property type="evidence" value="ECO:0007669"/>
    <property type="project" value="UniProtKB-SubCell"/>
</dbReference>
<dbReference type="FunFam" id="3.30.160.60:FF:000100">
    <property type="entry name" value="Zinc finger 45-like"/>
    <property type="match status" value="1"/>
</dbReference>
<feature type="region of interest" description="Disordered" evidence="13">
    <location>
        <begin position="53"/>
        <end position="150"/>
    </location>
</feature>
<comment type="subcellular location">
    <subcellularLocation>
        <location evidence="2">Nucleus</location>
    </subcellularLocation>
</comment>
<keyword evidence="6 12" id="KW-0863">Zinc-finger</keyword>
<dbReference type="AlphaFoldDB" id="A0A2I4CIS0"/>
<keyword evidence="15" id="KW-1185">Reference proteome</keyword>
<reference evidence="16" key="1">
    <citation type="submission" date="2025-08" db="UniProtKB">
        <authorList>
            <consortium name="RefSeq"/>
        </authorList>
    </citation>
    <scope>IDENTIFICATION</scope>
</reference>
<keyword evidence="9" id="KW-0238">DNA-binding</keyword>
<dbReference type="PANTHER" id="PTHR23235:SF120">
    <property type="entry name" value="KRUPPEL-LIKE FACTOR 15"/>
    <property type="match status" value="1"/>
</dbReference>
<feature type="non-terminal residue" evidence="16">
    <location>
        <position position="251"/>
    </location>
</feature>
<dbReference type="OrthoDB" id="8447558at2759"/>
<evidence type="ECO:0000256" key="11">
    <source>
        <dbReference type="ARBA" id="ARBA00023242"/>
    </source>
</evidence>
<dbReference type="KEGG" id="alim:106529099"/>
<evidence type="ECO:0000256" key="12">
    <source>
        <dbReference type="PROSITE-ProRule" id="PRU00042"/>
    </source>
</evidence>
<proteinExistence type="inferred from homology"/>
<name>A0A2I4CIS0_AUSLI</name>